<dbReference type="InterPro" id="IPR000073">
    <property type="entry name" value="AB_hydrolase_1"/>
</dbReference>
<dbReference type="InterPro" id="IPR050266">
    <property type="entry name" value="AB_hydrolase_sf"/>
</dbReference>
<dbReference type="KEGG" id="rom:EI983_12930"/>
<evidence type="ECO:0000313" key="3">
    <source>
        <dbReference type="Proteomes" id="UP000428330"/>
    </source>
</evidence>
<feature type="domain" description="AB hydrolase-1" evidence="1">
    <location>
        <begin position="24"/>
        <end position="251"/>
    </location>
</feature>
<accession>A0A6I6ISK8</accession>
<dbReference type="Gene3D" id="3.40.50.1820">
    <property type="entry name" value="alpha/beta hydrolase"/>
    <property type="match status" value="1"/>
</dbReference>
<protein>
    <submittedName>
        <fullName evidence="2">Alpha/beta fold hydrolase</fullName>
    </submittedName>
</protein>
<organism evidence="2 3">
    <name type="scientific">Roseovarius faecimaris</name>
    <dbReference type="NCBI Taxonomy" id="2494550"/>
    <lineage>
        <taxon>Bacteria</taxon>
        <taxon>Pseudomonadati</taxon>
        <taxon>Pseudomonadota</taxon>
        <taxon>Alphaproteobacteria</taxon>
        <taxon>Rhodobacterales</taxon>
        <taxon>Roseobacteraceae</taxon>
        <taxon>Roseovarius</taxon>
    </lineage>
</organism>
<dbReference type="AlphaFoldDB" id="A0A6I6ISK8"/>
<dbReference type="Pfam" id="PF00561">
    <property type="entry name" value="Abhydrolase_1"/>
    <property type="match status" value="1"/>
</dbReference>
<dbReference type="RefSeq" id="WP_157707804.1">
    <property type="nucleotide sequence ID" value="NZ_CP034348.1"/>
</dbReference>
<sequence>MVARTDELIRLDPAPHRRAGSGTPLVLVHGFLGGSAQWEAEIERFSGSHDVIAPDLPGFGEAAGLAARKGVDGLADYVIEFLDKLGISTFALLGHSMGGMIVQTIAAKIPDRVEKLVLYGTGPLGLMPNRFETIEESRQRFRADGVAKTIRRVGATWVLDAETDAGRAVVAQLARVGDPASSEAALMAYDGMETWDGRGNLEGMSMPTLILWGDTDRSYRWPQVEEMWTKIPNAKLAVIPGTSHAAHLEKPCLFHCLLADFLN</sequence>
<dbReference type="GO" id="GO:0016787">
    <property type="term" value="F:hydrolase activity"/>
    <property type="evidence" value="ECO:0007669"/>
    <property type="project" value="UniProtKB-KW"/>
</dbReference>
<gene>
    <name evidence="2" type="ORF">EI983_12930</name>
</gene>
<dbReference type="SUPFAM" id="SSF53474">
    <property type="entry name" value="alpha/beta-Hydrolases"/>
    <property type="match status" value="1"/>
</dbReference>
<dbReference type="Proteomes" id="UP000428330">
    <property type="component" value="Chromosome"/>
</dbReference>
<dbReference type="InterPro" id="IPR029058">
    <property type="entry name" value="AB_hydrolase_fold"/>
</dbReference>
<keyword evidence="2" id="KW-0378">Hydrolase</keyword>
<evidence type="ECO:0000259" key="1">
    <source>
        <dbReference type="Pfam" id="PF00561"/>
    </source>
</evidence>
<dbReference type="OrthoDB" id="9804723at2"/>
<dbReference type="PANTHER" id="PTHR43798">
    <property type="entry name" value="MONOACYLGLYCEROL LIPASE"/>
    <property type="match status" value="1"/>
</dbReference>
<dbReference type="EMBL" id="CP034348">
    <property type="protein sequence ID" value="QGX99124.1"/>
    <property type="molecule type" value="Genomic_DNA"/>
</dbReference>
<reference evidence="3" key="1">
    <citation type="submission" date="2018-12" db="EMBL/GenBank/DDBJ databases">
        <title>Complete genome sequence of Roseovarius sp. MME-070.</title>
        <authorList>
            <person name="Nam Y.-D."/>
            <person name="Kang J."/>
            <person name="Chung W.-H."/>
            <person name="Park Y.S."/>
        </authorList>
    </citation>
    <scope>NUCLEOTIDE SEQUENCE [LARGE SCALE GENOMIC DNA]</scope>
    <source>
        <strain evidence="3">MME-070</strain>
    </source>
</reference>
<dbReference type="PRINTS" id="PR00111">
    <property type="entry name" value="ABHYDROLASE"/>
</dbReference>
<name>A0A6I6ISK8_9RHOB</name>
<proteinExistence type="predicted"/>
<keyword evidence="3" id="KW-1185">Reference proteome</keyword>
<evidence type="ECO:0000313" key="2">
    <source>
        <dbReference type="EMBL" id="QGX99124.1"/>
    </source>
</evidence>